<organism evidence="1 2">
    <name type="scientific">Puccinia sorghi</name>
    <dbReference type="NCBI Taxonomy" id="27349"/>
    <lineage>
        <taxon>Eukaryota</taxon>
        <taxon>Fungi</taxon>
        <taxon>Dikarya</taxon>
        <taxon>Basidiomycota</taxon>
        <taxon>Pucciniomycotina</taxon>
        <taxon>Pucciniomycetes</taxon>
        <taxon>Pucciniales</taxon>
        <taxon>Pucciniaceae</taxon>
        <taxon>Puccinia</taxon>
    </lineage>
</organism>
<dbReference type="Proteomes" id="UP000037035">
    <property type="component" value="Unassembled WGS sequence"/>
</dbReference>
<dbReference type="VEuPathDB" id="FungiDB:VP01_3712g2"/>
<gene>
    <name evidence="1" type="ORF">VP01_3712g2</name>
</gene>
<dbReference type="AlphaFoldDB" id="A0A0L6UUW9"/>
<name>A0A0L6UUW9_9BASI</name>
<dbReference type="STRING" id="27349.A0A0L6UUW9"/>
<proteinExistence type="predicted"/>
<reference evidence="1 2" key="1">
    <citation type="submission" date="2015-08" db="EMBL/GenBank/DDBJ databases">
        <title>Next Generation Sequencing and Analysis of the Genome of Puccinia sorghi L Schw, the Causal Agent of Maize Common Rust.</title>
        <authorList>
            <person name="Rochi L."/>
            <person name="Burguener G."/>
            <person name="Darino M."/>
            <person name="Turjanski A."/>
            <person name="Kreff E."/>
            <person name="Dieguez M.J."/>
            <person name="Sacco F."/>
        </authorList>
    </citation>
    <scope>NUCLEOTIDE SEQUENCE [LARGE SCALE GENOMIC DNA]</scope>
    <source>
        <strain evidence="1 2">RO10H11247</strain>
    </source>
</reference>
<comment type="caution">
    <text evidence="1">The sequence shown here is derived from an EMBL/GenBank/DDBJ whole genome shotgun (WGS) entry which is preliminary data.</text>
</comment>
<protein>
    <submittedName>
        <fullName evidence="1">Uncharacterized protein</fullName>
    </submittedName>
</protein>
<keyword evidence="2" id="KW-1185">Reference proteome</keyword>
<accession>A0A0L6UUW9</accession>
<evidence type="ECO:0000313" key="2">
    <source>
        <dbReference type="Proteomes" id="UP000037035"/>
    </source>
</evidence>
<dbReference type="OrthoDB" id="3267074at2759"/>
<dbReference type="EMBL" id="LAVV01008738">
    <property type="protein sequence ID" value="KNZ52047.1"/>
    <property type="molecule type" value="Genomic_DNA"/>
</dbReference>
<evidence type="ECO:0000313" key="1">
    <source>
        <dbReference type="EMBL" id="KNZ52047.1"/>
    </source>
</evidence>
<sequence length="151" mass="17018">MSKICCPHFQFFWSTPHENKSLLKLQNADGIEPIKGIKFLENRILGKESKPGGTDIYQLPYFSVNTGSFSKAYILSDLPIAYSAVINQLIAGHSSLNLHLFKAKRRLDPCCHHCLGKETPTDLFNFCPAYKTARQTRRKSNLAGITRTRSS</sequence>